<dbReference type="RefSeq" id="WP_005514167.1">
    <property type="nucleotide sequence ID" value="NZ_CM001149.1"/>
</dbReference>
<dbReference type="EMBL" id="ADNW02000006">
    <property type="protein sequence ID" value="EGD25333.1"/>
    <property type="molecule type" value="Genomic_DNA"/>
</dbReference>
<keyword evidence="2" id="KW-1185">Reference proteome</keyword>
<dbReference type="HOGENOM" id="CLU_826051_0_0_11"/>
<proteinExistence type="predicted"/>
<comment type="caution">
    <text evidence="1">The sequence shown here is derived from an EMBL/GenBank/DDBJ whole genome shotgun (WGS) entry which is preliminary data.</text>
</comment>
<organism evidence="1 2">
    <name type="scientific">Prescottella equi ATCC 33707</name>
    <dbReference type="NCBI Taxonomy" id="525370"/>
    <lineage>
        <taxon>Bacteria</taxon>
        <taxon>Bacillati</taxon>
        <taxon>Actinomycetota</taxon>
        <taxon>Actinomycetes</taxon>
        <taxon>Mycobacteriales</taxon>
        <taxon>Nocardiaceae</taxon>
        <taxon>Prescottella</taxon>
    </lineage>
</organism>
<sequence>MPGYVLDGAGWVELPRRPLAVTVDATGTSVEVWAFGPDGTESRDVLNPLPGLMILPRVNTDTVVVARPAGQEEFPQGTVLYVTIGVDSERDPDPERAELTPIDVSGLYSVELASVAPAEDRVVVTARKTAVDVVLDELAARARSAARGVLRVDRLPEARRVRVELDIDTTISMLPRIEDRSIRAVADVVAGIAAVVGVGDSVQVNLIGRSVTTLPTGELRDLGDRVQTALDSASLGVGFRSAAVDRSSQTEPALVVSLSDAAPADRIGNGDAASPVRRHHVVLSARPTEPVAGITTVTPPGAGVEAAASLVADTARLRRLVESLISDFAAVRDSEGESR</sequence>
<dbReference type="STRING" id="43767.A6I91_19045"/>
<dbReference type="AlphaFoldDB" id="E9SXP9"/>
<evidence type="ECO:0000313" key="1">
    <source>
        <dbReference type="EMBL" id="EGD25333.1"/>
    </source>
</evidence>
<reference evidence="1" key="1">
    <citation type="submission" date="2011-01" db="EMBL/GenBank/DDBJ databases">
        <authorList>
            <person name="Muzny D."/>
            <person name="Qin X."/>
            <person name="Buhay C."/>
            <person name="Dugan-Rocha S."/>
            <person name="Ding Y."/>
            <person name="Chen G."/>
            <person name="Hawes A."/>
            <person name="Holder M."/>
            <person name="Jhangiani S."/>
            <person name="Johnson A."/>
            <person name="Khan Z."/>
            <person name="Li Z."/>
            <person name="Liu W."/>
            <person name="Liu X."/>
            <person name="Perez L."/>
            <person name="Shen H."/>
            <person name="Wang Q."/>
            <person name="Watt J."/>
            <person name="Xi L."/>
            <person name="Xin Y."/>
            <person name="Zhou J."/>
            <person name="Deng J."/>
            <person name="Jiang H."/>
            <person name="Liu Y."/>
            <person name="Qu J."/>
            <person name="Song X.-Z."/>
            <person name="Zhang L."/>
            <person name="Villasana D."/>
            <person name="Johnson A."/>
            <person name="Liu J."/>
            <person name="Liyanage D."/>
            <person name="Lorensuhewa L."/>
            <person name="Robinson T."/>
            <person name="Song A."/>
            <person name="Song B.-B."/>
            <person name="Dinh H."/>
            <person name="Thornton R."/>
            <person name="Coyle M."/>
            <person name="Francisco L."/>
            <person name="Jackson L."/>
            <person name="Javaid M."/>
            <person name="Korchina V."/>
            <person name="Kovar C."/>
            <person name="Mata R."/>
            <person name="Mathew T."/>
            <person name="Ngo R."/>
            <person name="Nguyen L."/>
            <person name="Nguyen N."/>
            <person name="Okwuonu G."/>
            <person name="Ongeri F."/>
            <person name="Pham C."/>
            <person name="Simmons D."/>
            <person name="Wilczek-Boney K."/>
            <person name="Hale W."/>
            <person name="Jakkamsetti A."/>
            <person name="Pham P."/>
            <person name="Ruth R."/>
            <person name="San Lucas F."/>
            <person name="Warren J."/>
            <person name="Zhang J."/>
            <person name="Zhao Z."/>
            <person name="Zhou C."/>
            <person name="Zhu D."/>
            <person name="Lee S."/>
            <person name="Bess C."/>
            <person name="Blankenburg K."/>
            <person name="Forbes L."/>
            <person name="Fu Q."/>
            <person name="Gubbala S."/>
            <person name="Hirani K."/>
            <person name="Jayaseelan J.C."/>
            <person name="Lara F."/>
            <person name="Munidasa M."/>
            <person name="Palculict T."/>
            <person name="Patil S."/>
            <person name="Pu L.-L."/>
            <person name="Saada N."/>
            <person name="Tang L."/>
            <person name="Weissenberger G."/>
            <person name="Zhu Y."/>
            <person name="Hemphill L."/>
            <person name="Shang Y."/>
            <person name="Youmans B."/>
            <person name="Ayvaz T."/>
            <person name="Ross M."/>
            <person name="Santibanez J."/>
            <person name="Aqrawi P."/>
            <person name="Gross S."/>
            <person name="Joshi V."/>
            <person name="Fowler G."/>
            <person name="Nazareth L."/>
            <person name="Reid J."/>
            <person name="Worley K."/>
            <person name="Petrosino J."/>
            <person name="Highlander S."/>
            <person name="Gibbs R."/>
        </authorList>
    </citation>
    <scope>NUCLEOTIDE SEQUENCE [LARGE SCALE GENOMIC DNA]</scope>
    <source>
        <strain evidence="1">ATCC 33707</strain>
    </source>
</reference>
<dbReference type="Proteomes" id="UP000004245">
    <property type="component" value="Unassembled WGS sequence"/>
</dbReference>
<protein>
    <submittedName>
        <fullName evidence="1">Uncharacterized protein</fullName>
    </submittedName>
</protein>
<accession>E9SXP9</accession>
<evidence type="ECO:0000313" key="2">
    <source>
        <dbReference type="Proteomes" id="UP000004245"/>
    </source>
</evidence>
<dbReference type="GeneID" id="57577340"/>
<dbReference type="OrthoDB" id="4374534at2"/>
<gene>
    <name evidence="1" type="ORF">HMPREF0724_11114</name>
</gene>
<name>E9SXP9_RHOHA</name>